<dbReference type="InterPro" id="IPR027417">
    <property type="entry name" value="P-loop_NTPase"/>
</dbReference>
<dbReference type="SUPFAM" id="SSF52540">
    <property type="entry name" value="P-loop containing nucleoside triphosphate hydrolases"/>
    <property type="match status" value="1"/>
</dbReference>
<feature type="coiled-coil region" evidence="1">
    <location>
        <begin position="233"/>
        <end position="281"/>
    </location>
</feature>
<accession>A0A412VJF5</accession>
<evidence type="ECO:0000256" key="1">
    <source>
        <dbReference type="SAM" id="Coils"/>
    </source>
</evidence>
<reference evidence="3 4" key="1">
    <citation type="submission" date="2018-08" db="EMBL/GenBank/DDBJ databases">
        <title>A genome reference for cultivated species of the human gut microbiota.</title>
        <authorList>
            <person name="Zou Y."/>
            <person name="Xue W."/>
            <person name="Luo G."/>
        </authorList>
    </citation>
    <scope>NUCLEOTIDE SEQUENCE [LARGE SCALE GENOMIC DNA]</scope>
    <source>
        <strain evidence="3 4">AF14-8</strain>
    </source>
</reference>
<dbReference type="RefSeq" id="WP_117866515.1">
    <property type="nucleotide sequence ID" value="NZ_QRYT01000037.1"/>
</dbReference>
<dbReference type="Gene3D" id="1.10.287.1490">
    <property type="match status" value="1"/>
</dbReference>
<dbReference type="AlphaFoldDB" id="A0A412VJF5"/>
<evidence type="ECO:0000313" key="3">
    <source>
        <dbReference type="EMBL" id="RGV06636.1"/>
    </source>
</evidence>
<organism evidence="3 4">
    <name type="scientific">Phocaeicola vulgatus</name>
    <name type="common">Bacteroides vulgatus</name>
    <dbReference type="NCBI Taxonomy" id="821"/>
    <lineage>
        <taxon>Bacteria</taxon>
        <taxon>Pseudomonadati</taxon>
        <taxon>Bacteroidota</taxon>
        <taxon>Bacteroidia</taxon>
        <taxon>Bacteroidales</taxon>
        <taxon>Bacteroidaceae</taxon>
        <taxon>Phocaeicola</taxon>
    </lineage>
</organism>
<feature type="coiled-coil region" evidence="1">
    <location>
        <begin position="419"/>
        <end position="453"/>
    </location>
</feature>
<dbReference type="Gene3D" id="3.40.50.300">
    <property type="entry name" value="P-loop containing nucleotide triphosphate hydrolases"/>
    <property type="match status" value="1"/>
</dbReference>
<keyword evidence="1" id="KW-0175">Coiled coil</keyword>
<feature type="coiled-coil region" evidence="1">
    <location>
        <begin position="495"/>
        <end position="549"/>
    </location>
</feature>
<dbReference type="Proteomes" id="UP000285379">
    <property type="component" value="Unassembled WGS sequence"/>
</dbReference>
<proteinExistence type="predicted"/>
<dbReference type="EMBL" id="QRYT01000037">
    <property type="protein sequence ID" value="RGV06636.1"/>
    <property type="molecule type" value="Genomic_DNA"/>
</dbReference>
<evidence type="ECO:0000256" key="2">
    <source>
        <dbReference type="SAM" id="MobiDB-lite"/>
    </source>
</evidence>
<gene>
    <name evidence="3" type="ORF">DWW27_14890</name>
</gene>
<sequence>MKNVILKRLSLVNWKGQKERSIDFSNETSICGANATGKSTMFDAFIWLLFGKDSLDRKDYNIIPIENGKRVDRVDAEVCGVLDVNSEEITLKRVLHQKWVRKRGTAVETYDGCETMFYINNVKCGTAKEYAAKVDSIIDETVFKMITNPSFFLSLKWQDQRSQLFYIAGTISDEQIAASKPEFKALLDSIIGKTLTQYKREISAKKTELNNDLKLIPSRIDQTRKLMPEAKDFDALQTELEAVESEIERVEKSMTDKSTAIRGQYEEIQKKQGQINDLKTKQQTVVHEAKEKAANDANTQNSKRRETEGKLNEARITLSSVRSSFKTQEQTVSSLKDVISKQDEKVENKRKEWFAEEAKTYDVKEGCLTCPVFGGPCGDPAAKLLHAENQSKAKQSFWDTKQANLDRIKEEGTNLSKVLEERQKELIAAENELTDQKIKVANAEKSVKEFEDMLAEMSIVSPAPVIAEELPEWQELDNQIKAIQATIEEVKPVDTSDLKEQKKTLESRRDELKAELSDKERIAKYTQEINDLEKKSDELAQQIADLEKKEFTIMDFTKTKINECESRINNLFSIVKFELFDKTIDGGEFEACIATNKAGVPISSTNTAEKINAGLDIINALCRFHNVTAPIFIDGRESVNQLIPTESQIINLIVSTDKSLTIK</sequence>
<dbReference type="Pfam" id="PF13555">
    <property type="entry name" value="AAA_29"/>
    <property type="match status" value="1"/>
</dbReference>
<evidence type="ECO:0000313" key="4">
    <source>
        <dbReference type="Proteomes" id="UP000285379"/>
    </source>
</evidence>
<dbReference type="PANTHER" id="PTHR32114">
    <property type="entry name" value="ABC TRANSPORTER ABCH.3"/>
    <property type="match status" value="1"/>
</dbReference>
<comment type="caution">
    <text evidence="3">The sequence shown here is derived from an EMBL/GenBank/DDBJ whole genome shotgun (WGS) entry which is preliminary data.</text>
</comment>
<name>A0A412VJF5_PHOVU</name>
<feature type="region of interest" description="Disordered" evidence="2">
    <location>
        <begin position="290"/>
        <end position="309"/>
    </location>
</feature>
<protein>
    <submittedName>
        <fullName evidence="3">Uncharacterized protein</fullName>
    </submittedName>
</protein>
<dbReference type="PANTHER" id="PTHR32114:SF2">
    <property type="entry name" value="ABC TRANSPORTER ABCH.3"/>
    <property type="match status" value="1"/>
</dbReference>